<accession>A0A1D1V3H0</accession>
<sequence length="418" mass="45360">MANVEPGLVPDFAAAFLERLVEQVLRQHAERLSELSQSIWEKPELAFKEFHACGLLTSYLKKEGYAVQTSYGGLETAFLGTYETSSFDSSKHPTVAVLCEYDALPEIGHACGHNLIAEAGLGTFIAVCEVLKTSDIQGRVYCMGTPAEEAGSGKVQLLNAGAFKGVDFAMMIHPCPVDILEPAILGVVGLKVEFHGKSAHASCGPWEAVNALDAAVAAYNNISMLRQQLEPACQVHMTIMNGGVKPNIIPDYSLSEYYIRAPTEAHMKDLKKRVFNCLEAAALATGCKSNINFTETETKGLMSNQTMLSVYGHYGKKHGMFFPPMRPTYGSTDMGNVSVEVPSIHPAFGVGAPGMEMIHTRAFQTLTGRPEAHKAAQRGALAMSMTALNLLIDPDFRHKVRKEFELSKQTFVGSAGFC</sequence>
<comment type="similarity">
    <text evidence="1">Belongs to the peptidase M20A family.</text>
</comment>
<dbReference type="GO" id="GO:0016805">
    <property type="term" value="F:dipeptidase activity"/>
    <property type="evidence" value="ECO:0007669"/>
    <property type="project" value="InterPro"/>
</dbReference>
<feature type="domain" description="Peptidase M20 dimerisation" evidence="2">
    <location>
        <begin position="186"/>
        <end position="283"/>
    </location>
</feature>
<dbReference type="CDD" id="cd05672">
    <property type="entry name" value="M20_ACY1L2-like"/>
    <property type="match status" value="1"/>
</dbReference>
<evidence type="ECO:0000313" key="4">
    <source>
        <dbReference type="Proteomes" id="UP000186922"/>
    </source>
</evidence>
<dbReference type="Gene3D" id="3.40.630.10">
    <property type="entry name" value="Zn peptidases"/>
    <property type="match status" value="1"/>
</dbReference>
<dbReference type="PANTHER" id="PTHR30575:SF0">
    <property type="entry name" value="XAA-ARG DIPEPTIDASE"/>
    <property type="match status" value="1"/>
</dbReference>
<dbReference type="STRING" id="947166.A0A1D1V3H0"/>
<dbReference type="Proteomes" id="UP000186922">
    <property type="component" value="Unassembled WGS sequence"/>
</dbReference>
<dbReference type="PIRSF" id="PIRSF037226">
    <property type="entry name" value="Amidohydrolase_ACY1L2_prd"/>
    <property type="match status" value="1"/>
</dbReference>
<reference evidence="3 4" key="1">
    <citation type="journal article" date="2016" name="Nat. Commun.">
        <title>Extremotolerant tardigrade genome and improved radiotolerance of human cultured cells by tardigrade-unique protein.</title>
        <authorList>
            <person name="Hashimoto T."/>
            <person name="Horikawa D.D."/>
            <person name="Saito Y."/>
            <person name="Kuwahara H."/>
            <person name="Kozuka-Hata H."/>
            <person name="Shin-I T."/>
            <person name="Minakuchi Y."/>
            <person name="Ohishi K."/>
            <person name="Motoyama A."/>
            <person name="Aizu T."/>
            <person name="Enomoto A."/>
            <person name="Kondo K."/>
            <person name="Tanaka S."/>
            <person name="Hara Y."/>
            <person name="Koshikawa S."/>
            <person name="Sagara H."/>
            <person name="Miura T."/>
            <person name="Yokobori S."/>
            <person name="Miyagawa K."/>
            <person name="Suzuki Y."/>
            <person name="Kubo T."/>
            <person name="Oyama M."/>
            <person name="Kohara Y."/>
            <person name="Fujiyama A."/>
            <person name="Arakawa K."/>
            <person name="Katayama T."/>
            <person name="Toyoda A."/>
            <person name="Kunieda T."/>
        </authorList>
    </citation>
    <scope>NUCLEOTIDE SEQUENCE [LARGE SCALE GENOMIC DNA]</scope>
    <source>
        <strain evidence="3 4">YOKOZUNA-1</strain>
    </source>
</reference>
<dbReference type="InterPro" id="IPR036264">
    <property type="entry name" value="Bact_exopeptidase_dim_dom"/>
</dbReference>
<dbReference type="OrthoDB" id="6119954at2759"/>
<dbReference type="SUPFAM" id="SSF53187">
    <property type="entry name" value="Zn-dependent exopeptidases"/>
    <property type="match status" value="1"/>
</dbReference>
<dbReference type="InterPro" id="IPR017439">
    <property type="entry name" value="Amidohydrolase"/>
</dbReference>
<gene>
    <name evidence="3" type="primary">RvY_07722-1</name>
    <name evidence="3" type="synonym">RvY_07722.1</name>
    <name evidence="3" type="ORF">RvY_07722</name>
</gene>
<dbReference type="Gene3D" id="3.30.70.360">
    <property type="match status" value="1"/>
</dbReference>
<dbReference type="AlphaFoldDB" id="A0A1D1V3H0"/>
<protein>
    <recommendedName>
        <fullName evidence="1">Peptidase M20 domain-containing protein 2</fullName>
    </recommendedName>
</protein>
<dbReference type="NCBIfam" id="TIGR01891">
    <property type="entry name" value="amidohydrolases"/>
    <property type="match status" value="1"/>
</dbReference>
<evidence type="ECO:0000259" key="2">
    <source>
        <dbReference type="Pfam" id="PF07687"/>
    </source>
</evidence>
<dbReference type="SUPFAM" id="SSF55031">
    <property type="entry name" value="Bacterial exopeptidase dimerisation domain"/>
    <property type="match status" value="1"/>
</dbReference>
<comment type="caution">
    <text evidence="3">The sequence shown here is derived from an EMBL/GenBank/DDBJ whole genome shotgun (WGS) entry which is preliminary data.</text>
</comment>
<organism evidence="3 4">
    <name type="scientific">Ramazzottius varieornatus</name>
    <name type="common">Water bear</name>
    <name type="synonym">Tardigrade</name>
    <dbReference type="NCBI Taxonomy" id="947166"/>
    <lineage>
        <taxon>Eukaryota</taxon>
        <taxon>Metazoa</taxon>
        <taxon>Ecdysozoa</taxon>
        <taxon>Tardigrada</taxon>
        <taxon>Eutardigrada</taxon>
        <taxon>Parachela</taxon>
        <taxon>Hypsibioidea</taxon>
        <taxon>Ramazzottiidae</taxon>
        <taxon>Ramazzottius</taxon>
    </lineage>
</organism>
<dbReference type="Pfam" id="PF07687">
    <property type="entry name" value="M20_dimer"/>
    <property type="match status" value="1"/>
</dbReference>
<dbReference type="FunFam" id="3.30.70.360:FF:000004">
    <property type="entry name" value="Peptidase M20 domain-containing protein 2"/>
    <property type="match status" value="1"/>
</dbReference>
<evidence type="ECO:0000256" key="1">
    <source>
        <dbReference type="PIRNR" id="PIRNR037226"/>
    </source>
</evidence>
<dbReference type="InterPro" id="IPR011650">
    <property type="entry name" value="Peptidase_M20_dimer"/>
</dbReference>
<dbReference type="EMBL" id="BDGG01000003">
    <property type="protein sequence ID" value="GAU96251.1"/>
    <property type="molecule type" value="Genomic_DNA"/>
</dbReference>
<name>A0A1D1V3H0_RAMVA</name>
<evidence type="ECO:0000313" key="3">
    <source>
        <dbReference type="EMBL" id="GAU96251.1"/>
    </source>
</evidence>
<dbReference type="InterPro" id="IPR052030">
    <property type="entry name" value="Peptidase_M20/M20A_hydrolases"/>
</dbReference>
<proteinExistence type="inferred from homology"/>
<keyword evidence="4" id="KW-1185">Reference proteome</keyword>
<dbReference type="PANTHER" id="PTHR30575">
    <property type="entry name" value="PEPTIDASE M20"/>
    <property type="match status" value="1"/>
</dbReference>
<dbReference type="InterPro" id="IPR017144">
    <property type="entry name" value="Xaa-Arg_dipeptidase"/>
</dbReference>